<feature type="region of interest" description="Disordered" evidence="1">
    <location>
        <begin position="27"/>
        <end position="63"/>
    </location>
</feature>
<dbReference type="AlphaFoldDB" id="A0A371F1W2"/>
<dbReference type="EMBL" id="QJKJ01011004">
    <property type="protein sequence ID" value="RDX72214.1"/>
    <property type="molecule type" value="Genomic_DNA"/>
</dbReference>
<name>A0A371F1W2_MUCPR</name>
<evidence type="ECO:0000313" key="2">
    <source>
        <dbReference type="EMBL" id="RDX72214.1"/>
    </source>
</evidence>
<sequence>MESDDNSAEKNNSSYVVYRPAMIDRRNNLHTVGRTTEGRGKPTMVKKKNQASSTNGGEEDTLQRLFHTVPSLYARSDEQSRLSEEAERRYREAEERHMEALRMAQEKEEELQQQLDAVKTTRGGETSTQMETSPQIFWG</sequence>
<protein>
    <submittedName>
        <fullName evidence="2">Uncharacterized protein</fullName>
    </submittedName>
</protein>
<reference evidence="2" key="1">
    <citation type="submission" date="2018-05" db="EMBL/GenBank/DDBJ databases">
        <title>Draft genome of Mucuna pruriens seed.</title>
        <authorList>
            <person name="Nnadi N.E."/>
            <person name="Vos R."/>
            <person name="Hasami M.H."/>
            <person name="Devisetty U.K."/>
            <person name="Aguiy J.C."/>
        </authorList>
    </citation>
    <scope>NUCLEOTIDE SEQUENCE [LARGE SCALE GENOMIC DNA]</scope>
    <source>
        <strain evidence="2">JCA_2017</strain>
    </source>
</reference>
<dbReference type="Proteomes" id="UP000257109">
    <property type="component" value="Unassembled WGS sequence"/>
</dbReference>
<feature type="compositionally biased region" description="Polar residues" evidence="1">
    <location>
        <begin position="123"/>
        <end position="139"/>
    </location>
</feature>
<accession>A0A371F1W2</accession>
<feature type="region of interest" description="Disordered" evidence="1">
    <location>
        <begin position="115"/>
        <end position="139"/>
    </location>
</feature>
<evidence type="ECO:0000256" key="1">
    <source>
        <dbReference type="SAM" id="MobiDB-lite"/>
    </source>
</evidence>
<organism evidence="2 3">
    <name type="scientific">Mucuna pruriens</name>
    <name type="common">Velvet bean</name>
    <name type="synonym">Dolichos pruriens</name>
    <dbReference type="NCBI Taxonomy" id="157652"/>
    <lineage>
        <taxon>Eukaryota</taxon>
        <taxon>Viridiplantae</taxon>
        <taxon>Streptophyta</taxon>
        <taxon>Embryophyta</taxon>
        <taxon>Tracheophyta</taxon>
        <taxon>Spermatophyta</taxon>
        <taxon>Magnoliopsida</taxon>
        <taxon>eudicotyledons</taxon>
        <taxon>Gunneridae</taxon>
        <taxon>Pentapetalae</taxon>
        <taxon>rosids</taxon>
        <taxon>fabids</taxon>
        <taxon>Fabales</taxon>
        <taxon>Fabaceae</taxon>
        <taxon>Papilionoideae</taxon>
        <taxon>50 kb inversion clade</taxon>
        <taxon>NPAAA clade</taxon>
        <taxon>indigoferoid/millettioid clade</taxon>
        <taxon>Phaseoleae</taxon>
        <taxon>Mucuna</taxon>
    </lineage>
</organism>
<evidence type="ECO:0000313" key="3">
    <source>
        <dbReference type="Proteomes" id="UP000257109"/>
    </source>
</evidence>
<keyword evidence="3" id="KW-1185">Reference proteome</keyword>
<feature type="non-terminal residue" evidence="2">
    <location>
        <position position="1"/>
    </location>
</feature>
<comment type="caution">
    <text evidence="2">The sequence shown here is derived from an EMBL/GenBank/DDBJ whole genome shotgun (WGS) entry which is preliminary data.</text>
</comment>
<gene>
    <name evidence="2" type="ORF">CR513_48331</name>
</gene>
<proteinExistence type="predicted"/>